<accession>A0A5B7HYE1</accession>
<sequence>MTGGRGQRRVSVGGPKHIGPRHTPLRHPATWPTDNYTSRGTFRNTGMALPCPALPTSPPWCRDIGLVKVCA</sequence>
<organism evidence="2 3">
    <name type="scientific">Portunus trituberculatus</name>
    <name type="common">Swimming crab</name>
    <name type="synonym">Neptunus trituberculatus</name>
    <dbReference type="NCBI Taxonomy" id="210409"/>
    <lineage>
        <taxon>Eukaryota</taxon>
        <taxon>Metazoa</taxon>
        <taxon>Ecdysozoa</taxon>
        <taxon>Arthropoda</taxon>
        <taxon>Crustacea</taxon>
        <taxon>Multicrustacea</taxon>
        <taxon>Malacostraca</taxon>
        <taxon>Eumalacostraca</taxon>
        <taxon>Eucarida</taxon>
        <taxon>Decapoda</taxon>
        <taxon>Pleocyemata</taxon>
        <taxon>Brachyura</taxon>
        <taxon>Eubrachyura</taxon>
        <taxon>Portunoidea</taxon>
        <taxon>Portunidae</taxon>
        <taxon>Portuninae</taxon>
        <taxon>Portunus</taxon>
    </lineage>
</organism>
<reference evidence="2 3" key="1">
    <citation type="submission" date="2019-05" db="EMBL/GenBank/DDBJ databases">
        <title>Another draft genome of Portunus trituberculatus and its Hox gene families provides insights of decapod evolution.</title>
        <authorList>
            <person name="Jeong J.-H."/>
            <person name="Song I."/>
            <person name="Kim S."/>
            <person name="Choi T."/>
            <person name="Kim D."/>
            <person name="Ryu S."/>
            <person name="Kim W."/>
        </authorList>
    </citation>
    <scope>NUCLEOTIDE SEQUENCE [LARGE SCALE GENOMIC DNA]</scope>
    <source>
        <tissue evidence="2">Muscle</tissue>
    </source>
</reference>
<dbReference type="Proteomes" id="UP000324222">
    <property type="component" value="Unassembled WGS sequence"/>
</dbReference>
<evidence type="ECO:0000313" key="3">
    <source>
        <dbReference type="Proteomes" id="UP000324222"/>
    </source>
</evidence>
<name>A0A5B7HYE1_PORTR</name>
<protein>
    <submittedName>
        <fullName evidence="2">Uncharacterized protein</fullName>
    </submittedName>
</protein>
<keyword evidence="3" id="KW-1185">Reference proteome</keyword>
<dbReference type="AlphaFoldDB" id="A0A5B7HYE1"/>
<comment type="caution">
    <text evidence="2">The sequence shown here is derived from an EMBL/GenBank/DDBJ whole genome shotgun (WGS) entry which is preliminary data.</text>
</comment>
<evidence type="ECO:0000256" key="1">
    <source>
        <dbReference type="SAM" id="MobiDB-lite"/>
    </source>
</evidence>
<gene>
    <name evidence="2" type="ORF">E2C01_067804</name>
</gene>
<evidence type="ECO:0000313" key="2">
    <source>
        <dbReference type="EMBL" id="MPC73474.1"/>
    </source>
</evidence>
<feature type="region of interest" description="Disordered" evidence="1">
    <location>
        <begin position="1"/>
        <end position="35"/>
    </location>
</feature>
<proteinExistence type="predicted"/>
<dbReference type="EMBL" id="VSRR010036871">
    <property type="protein sequence ID" value="MPC73474.1"/>
    <property type="molecule type" value="Genomic_DNA"/>
</dbReference>